<proteinExistence type="predicted"/>
<dbReference type="Proteomes" id="UP000594638">
    <property type="component" value="Unassembled WGS sequence"/>
</dbReference>
<dbReference type="Gramene" id="OE9A097815T1">
    <property type="protein sequence ID" value="OE9A097815C1"/>
    <property type="gene ID" value="OE9A097815"/>
</dbReference>
<keyword evidence="2" id="KW-1185">Reference proteome</keyword>
<reference evidence="1 2" key="1">
    <citation type="submission" date="2019-12" db="EMBL/GenBank/DDBJ databases">
        <authorList>
            <person name="Alioto T."/>
            <person name="Alioto T."/>
            <person name="Gomez Garrido J."/>
        </authorList>
    </citation>
    <scope>NUCLEOTIDE SEQUENCE [LARGE SCALE GENOMIC DNA]</scope>
</reference>
<evidence type="ECO:0000313" key="2">
    <source>
        <dbReference type="Proteomes" id="UP000594638"/>
    </source>
</evidence>
<dbReference type="AlphaFoldDB" id="A0A8S0S9E9"/>
<evidence type="ECO:0000313" key="1">
    <source>
        <dbReference type="EMBL" id="CAA2988157.1"/>
    </source>
</evidence>
<gene>
    <name evidence="1" type="ORF">OLEA9_A097815</name>
</gene>
<organism evidence="1 2">
    <name type="scientific">Olea europaea subsp. europaea</name>
    <dbReference type="NCBI Taxonomy" id="158383"/>
    <lineage>
        <taxon>Eukaryota</taxon>
        <taxon>Viridiplantae</taxon>
        <taxon>Streptophyta</taxon>
        <taxon>Embryophyta</taxon>
        <taxon>Tracheophyta</taxon>
        <taxon>Spermatophyta</taxon>
        <taxon>Magnoliopsida</taxon>
        <taxon>eudicotyledons</taxon>
        <taxon>Gunneridae</taxon>
        <taxon>Pentapetalae</taxon>
        <taxon>asterids</taxon>
        <taxon>lamiids</taxon>
        <taxon>Lamiales</taxon>
        <taxon>Oleaceae</taxon>
        <taxon>Oleeae</taxon>
        <taxon>Olea</taxon>
    </lineage>
</organism>
<protein>
    <submittedName>
        <fullName evidence="1">Uncharacterized protein</fullName>
    </submittedName>
</protein>
<dbReference type="EMBL" id="CACTIH010003974">
    <property type="protein sequence ID" value="CAA2988157.1"/>
    <property type="molecule type" value="Genomic_DNA"/>
</dbReference>
<sequence length="103" mass="12276">MRVVKKRKRVKARIKTRTDEKGLAFNLLQRPLDFFAGFSESIFWLLWHGSGLSDPYFSFPQPFSWTLVMSLTRFLVLDLQRQLSEKKHHFVRLVSYLTVHVSY</sequence>
<name>A0A8S0S9E9_OLEEU</name>
<comment type="caution">
    <text evidence="1">The sequence shown here is derived from an EMBL/GenBank/DDBJ whole genome shotgun (WGS) entry which is preliminary data.</text>
</comment>
<accession>A0A8S0S9E9</accession>